<name>A0ABM7M8G1_9ACTN</name>
<feature type="domain" description="Epoxide hydrolase N-terminal" evidence="4">
    <location>
        <begin position="6"/>
        <end position="110"/>
    </location>
</feature>
<dbReference type="InterPro" id="IPR010497">
    <property type="entry name" value="Epoxide_hydro_N"/>
</dbReference>
<evidence type="ECO:0000256" key="1">
    <source>
        <dbReference type="ARBA" id="ARBA00010088"/>
    </source>
</evidence>
<dbReference type="InterPro" id="IPR000639">
    <property type="entry name" value="Epox_hydrolase-like"/>
</dbReference>
<evidence type="ECO:0000313" key="5">
    <source>
        <dbReference type="EMBL" id="BCJ47908.1"/>
    </source>
</evidence>
<reference evidence="5 6" key="1">
    <citation type="submission" date="2020-08" db="EMBL/GenBank/DDBJ databases">
        <title>Whole genome shotgun sequence of Actinoplanes ianthinogenes NBRC 13996.</title>
        <authorList>
            <person name="Komaki H."/>
            <person name="Tamura T."/>
        </authorList>
    </citation>
    <scope>NUCLEOTIDE SEQUENCE [LARGE SCALE GENOMIC DNA]</scope>
    <source>
        <strain evidence="5 6">NBRC 13996</strain>
    </source>
</reference>
<dbReference type="Gene3D" id="3.40.50.1820">
    <property type="entry name" value="alpha/beta hydrolase"/>
    <property type="match status" value="1"/>
</dbReference>
<dbReference type="PRINTS" id="PR00412">
    <property type="entry name" value="EPOXHYDRLASE"/>
</dbReference>
<dbReference type="InterPro" id="IPR029058">
    <property type="entry name" value="AB_hydrolase_fold"/>
</dbReference>
<gene>
    <name evidence="5" type="ORF">Aiant_85650</name>
</gene>
<dbReference type="PANTHER" id="PTHR21661:SF35">
    <property type="entry name" value="EPOXIDE HYDROLASE"/>
    <property type="match status" value="1"/>
</dbReference>
<evidence type="ECO:0000313" key="6">
    <source>
        <dbReference type="Proteomes" id="UP000676967"/>
    </source>
</evidence>
<evidence type="ECO:0000256" key="3">
    <source>
        <dbReference type="ARBA" id="ARBA00022801"/>
    </source>
</evidence>
<keyword evidence="2" id="KW-0058">Aromatic hydrocarbons catabolism</keyword>
<dbReference type="EMBL" id="AP023356">
    <property type="protein sequence ID" value="BCJ47908.1"/>
    <property type="molecule type" value="Genomic_DNA"/>
</dbReference>
<sequence length="369" mass="40681">MRVTEVRPYRVAVPEPELDELRDRLRRTRWPEPETGAGWAQGIPLSVVRELCEHWAGEYDWRAAEARLNAYRQFLIFVDDLPIHVVHARSGRPGALPLILTHGWPGSVLELIGLVEPLTERGFDVVIPSLPGYGFSGKPAGPGWGIEAIAAAWAQIMGTLGYVRYGAAGSDWGTSVSSLLATADSEHVCGIHLVPPLAGPAPGEELTAAERDAVAQLRQRARDNSAYSEVHRTVPQTVGYGLTDSPAGLCAWMAEKLLTWGELTRDQVLDQVTLYWLTGTGASSARLYAESIDQVSGWITGADARQVSVPVGASIFPAEVPRPSRRWARRRYPDIRYWKEHDRGGHFPALEVPELLVEDLVAFFRPLED</sequence>
<organism evidence="5 6">
    <name type="scientific">Actinoplanes ianthinogenes</name>
    <dbReference type="NCBI Taxonomy" id="122358"/>
    <lineage>
        <taxon>Bacteria</taxon>
        <taxon>Bacillati</taxon>
        <taxon>Actinomycetota</taxon>
        <taxon>Actinomycetes</taxon>
        <taxon>Micromonosporales</taxon>
        <taxon>Micromonosporaceae</taxon>
        <taxon>Actinoplanes</taxon>
    </lineage>
</organism>
<protein>
    <submittedName>
        <fullName evidence="5">Hydrolase</fullName>
    </submittedName>
</protein>
<keyword evidence="6" id="KW-1185">Reference proteome</keyword>
<keyword evidence="3 5" id="KW-0378">Hydrolase</keyword>
<evidence type="ECO:0000259" key="4">
    <source>
        <dbReference type="Pfam" id="PF06441"/>
    </source>
</evidence>
<dbReference type="Proteomes" id="UP000676967">
    <property type="component" value="Chromosome"/>
</dbReference>
<dbReference type="SUPFAM" id="SSF53474">
    <property type="entry name" value="alpha/beta-Hydrolases"/>
    <property type="match status" value="1"/>
</dbReference>
<dbReference type="GO" id="GO:0016787">
    <property type="term" value="F:hydrolase activity"/>
    <property type="evidence" value="ECO:0007669"/>
    <property type="project" value="UniProtKB-KW"/>
</dbReference>
<dbReference type="InterPro" id="IPR016292">
    <property type="entry name" value="Epoxide_hydrolase"/>
</dbReference>
<evidence type="ECO:0000256" key="2">
    <source>
        <dbReference type="ARBA" id="ARBA00022797"/>
    </source>
</evidence>
<proteinExistence type="inferred from homology"/>
<dbReference type="Pfam" id="PF06441">
    <property type="entry name" value="EHN"/>
    <property type="match status" value="1"/>
</dbReference>
<dbReference type="PIRSF" id="PIRSF001112">
    <property type="entry name" value="Epoxide_hydrolase"/>
    <property type="match status" value="1"/>
</dbReference>
<accession>A0ABM7M8G1</accession>
<dbReference type="PANTHER" id="PTHR21661">
    <property type="entry name" value="EPOXIDE HYDROLASE 1-RELATED"/>
    <property type="match status" value="1"/>
</dbReference>
<comment type="similarity">
    <text evidence="1">Belongs to the peptidase S33 family.</text>
</comment>
<dbReference type="RefSeq" id="WP_189330255.1">
    <property type="nucleotide sequence ID" value="NZ_AP023356.1"/>
</dbReference>